<gene>
    <name evidence="1" type="ORF">GCK32_021992</name>
</gene>
<name>A0AAN8FK73_TRICO</name>
<evidence type="ECO:0000313" key="2">
    <source>
        <dbReference type="Proteomes" id="UP001331761"/>
    </source>
</evidence>
<dbReference type="InterPro" id="IPR021109">
    <property type="entry name" value="Peptidase_aspartic_dom_sf"/>
</dbReference>
<dbReference type="Proteomes" id="UP001331761">
    <property type="component" value="Unassembled WGS sequence"/>
</dbReference>
<proteinExistence type="predicted"/>
<keyword evidence="2" id="KW-1185">Reference proteome</keyword>
<dbReference type="Gene3D" id="2.40.70.10">
    <property type="entry name" value="Acid Proteases"/>
    <property type="match status" value="1"/>
</dbReference>
<evidence type="ECO:0008006" key="3">
    <source>
        <dbReference type="Google" id="ProtNLM"/>
    </source>
</evidence>
<organism evidence="1 2">
    <name type="scientific">Trichostrongylus colubriformis</name>
    <name type="common">Black scour worm</name>
    <dbReference type="NCBI Taxonomy" id="6319"/>
    <lineage>
        <taxon>Eukaryota</taxon>
        <taxon>Metazoa</taxon>
        <taxon>Ecdysozoa</taxon>
        <taxon>Nematoda</taxon>
        <taxon>Chromadorea</taxon>
        <taxon>Rhabditida</taxon>
        <taxon>Rhabditina</taxon>
        <taxon>Rhabditomorpha</taxon>
        <taxon>Strongyloidea</taxon>
        <taxon>Trichostrongylidae</taxon>
        <taxon>Trichostrongylus</taxon>
    </lineage>
</organism>
<reference evidence="1 2" key="1">
    <citation type="submission" date="2019-10" db="EMBL/GenBank/DDBJ databases">
        <title>Assembly and Annotation for the nematode Trichostrongylus colubriformis.</title>
        <authorList>
            <person name="Martin J."/>
        </authorList>
    </citation>
    <scope>NUCLEOTIDE SEQUENCE [LARGE SCALE GENOMIC DNA]</scope>
    <source>
        <strain evidence="1">G859</strain>
        <tissue evidence="1">Whole worm</tissue>
    </source>
</reference>
<protein>
    <recommendedName>
        <fullName evidence="3">Peptidase A2 domain-containing protein</fullName>
    </recommendedName>
</protein>
<dbReference type="EMBL" id="WIXE01007265">
    <property type="protein sequence ID" value="KAK5980576.1"/>
    <property type="molecule type" value="Genomic_DNA"/>
</dbReference>
<feature type="non-terminal residue" evidence="1">
    <location>
        <position position="1"/>
    </location>
</feature>
<evidence type="ECO:0000313" key="1">
    <source>
        <dbReference type="EMBL" id="KAK5980576.1"/>
    </source>
</evidence>
<dbReference type="AlphaFoldDB" id="A0AAN8FK73"/>
<comment type="caution">
    <text evidence="1">The sequence shown here is derived from an EMBL/GenBank/DDBJ whole genome shotgun (WGS) entry which is preliminary data.</text>
</comment>
<dbReference type="SUPFAM" id="SSF50630">
    <property type="entry name" value="Acid proteases"/>
    <property type="match status" value="1"/>
</dbReference>
<sequence>QQTSPSRPVRDGFLDPHSPRLSKIIIDSQSVWPPRALLAPFHVLTFDAASTFFAAQVPQVPIKVNGIEMLALVDTGAAITVCSRSITDLLGIFKLQPSPIRSAIGMAGVPVPLVGTAQGSCIPRHVDKYNIVMGNDLLSRLPSWRINYRQRSFTVGQDNIPILTCGPPHLAVDEQRGPSVVRAMQTSIIPPRSEIFIRCYVSSSRKDPLMMVAQSPALYDKHLSVTPAVFRPYYALILVADPTSRPEVLYHHQQVGAAVPLRAANSGHLVED</sequence>
<accession>A0AAN8FK73</accession>